<name>A0A1H9GGY8_9HYPH</name>
<evidence type="ECO:0000313" key="3">
    <source>
        <dbReference type="Proteomes" id="UP000199647"/>
    </source>
</evidence>
<organism evidence="2 3">
    <name type="scientific">Faunimonas pinastri</name>
    <dbReference type="NCBI Taxonomy" id="1855383"/>
    <lineage>
        <taxon>Bacteria</taxon>
        <taxon>Pseudomonadati</taxon>
        <taxon>Pseudomonadota</taxon>
        <taxon>Alphaproteobacteria</taxon>
        <taxon>Hyphomicrobiales</taxon>
        <taxon>Afifellaceae</taxon>
        <taxon>Faunimonas</taxon>
    </lineage>
</organism>
<dbReference type="AlphaFoldDB" id="A0A1H9GGY8"/>
<dbReference type="STRING" id="1855383.SAMN05216548_10536"/>
<accession>A0A1H9GGY8</accession>
<reference evidence="2 3" key="1">
    <citation type="submission" date="2016-10" db="EMBL/GenBank/DDBJ databases">
        <authorList>
            <person name="de Groot N.N."/>
        </authorList>
    </citation>
    <scope>NUCLEOTIDE SEQUENCE [LARGE SCALE GENOMIC DNA]</scope>
    <source>
        <strain evidence="2 3">A52C2</strain>
    </source>
</reference>
<evidence type="ECO:0000256" key="1">
    <source>
        <dbReference type="SAM" id="MobiDB-lite"/>
    </source>
</evidence>
<proteinExistence type="predicted"/>
<feature type="region of interest" description="Disordered" evidence="1">
    <location>
        <begin position="1"/>
        <end position="27"/>
    </location>
</feature>
<dbReference type="EMBL" id="FOFG01000005">
    <property type="protein sequence ID" value="SEQ49326.1"/>
    <property type="molecule type" value="Genomic_DNA"/>
</dbReference>
<protein>
    <submittedName>
        <fullName evidence="2">Uncharacterized protein</fullName>
    </submittedName>
</protein>
<sequence length="193" mass="21190">MRTSRYDTADAVPPIGGVARRPLSPNLPTAQIAVPDPENPKERILARVNRNVDLLELERSHGRISEAAYMVGRIIQAVFEQAAGVRMGGGWAGGEKVDAATEDEIRLIRTLAKARLADDYVKRIEKVVGEVGAKFLRRLIMGEASFASEGAARGKGRDRGAAYAGDRFRWMLEEISEAWAGRAEPRTRPGRSH</sequence>
<evidence type="ECO:0000313" key="2">
    <source>
        <dbReference type="EMBL" id="SEQ49326.1"/>
    </source>
</evidence>
<dbReference type="Proteomes" id="UP000199647">
    <property type="component" value="Unassembled WGS sequence"/>
</dbReference>
<gene>
    <name evidence="2" type="ORF">SAMN05216548_10536</name>
</gene>
<keyword evidence="3" id="KW-1185">Reference proteome</keyword>